<name>A0A4C1YA95_EUMVA</name>
<dbReference type="Proteomes" id="UP000299102">
    <property type="component" value="Unassembled WGS sequence"/>
</dbReference>
<evidence type="ECO:0000313" key="1">
    <source>
        <dbReference type="EMBL" id="GBP71395.1"/>
    </source>
</evidence>
<dbReference type="AlphaFoldDB" id="A0A4C1YA95"/>
<organism evidence="1 2">
    <name type="scientific">Eumeta variegata</name>
    <name type="common">Bagworm moth</name>
    <name type="synonym">Eumeta japonica</name>
    <dbReference type="NCBI Taxonomy" id="151549"/>
    <lineage>
        <taxon>Eukaryota</taxon>
        <taxon>Metazoa</taxon>
        <taxon>Ecdysozoa</taxon>
        <taxon>Arthropoda</taxon>
        <taxon>Hexapoda</taxon>
        <taxon>Insecta</taxon>
        <taxon>Pterygota</taxon>
        <taxon>Neoptera</taxon>
        <taxon>Endopterygota</taxon>
        <taxon>Lepidoptera</taxon>
        <taxon>Glossata</taxon>
        <taxon>Ditrysia</taxon>
        <taxon>Tineoidea</taxon>
        <taxon>Psychidae</taxon>
        <taxon>Oiketicinae</taxon>
        <taxon>Eumeta</taxon>
    </lineage>
</organism>
<dbReference type="EMBL" id="BGZK01001106">
    <property type="protein sequence ID" value="GBP71395.1"/>
    <property type="molecule type" value="Genomic_DNA"/>
</dbReference>
<protein>
    <submittedName>
        <fullName evidence="1">Uncharacterized protein</fullName>
    </submittedName>
</protein>
<proteinExistence type="predicted"/>
<reference evidence="1 2" key="1">
    <citation type="journal article" date="2019" name="Commun. Biol.">
        <title>The bagworm genome reveals a unique fibroin gene that provides high tensile strength.</title>
        <authorList>
            <person name="Kono N."/>
            <person name="Nakamura H."/>
            <person name="Ohtoshi R."/>
            <person name="Tomita M."/>
            <person name="Numata K."/>
            <person name="Arakawa K."/>
        </authorList>
    </citation>
    <scope>NUCLEOTIDE SEQUENCE [LARGE SCALE GENOMIC DNA]</scope>
</reference>
<sequence>MFRAPAQGAPPGRPAGLIRLREREKANRESRRNSKRVHDRYLRAPDLVPTVALTNGKPFVVDRISLIDCKQRYRDTGGVRMAESENVPILDTVGDSELAPNGRYDSASNTVGYLANMTRLSLNSLVHMLVGVNITVCLWFGFKQWPLGTLEQHVVLCVIGASDKLACESSRIRRSPALWTLPSSQESPVRQRLGMNGISDEGRLAGWKEKK</sequence>
<accession>A0A4C1YA95</accession>
<comment type="caution">
    <text evidence="1">The sequence shown here is derived from an EMBL/GenBank/DDBJ whole genome shotgun (WGS) entry which is preliminary data.</text>
</comment>
<gene>
    <name evidence="1" type="ORF">EVAR_20496_1</name>
</gene>
<keyword evidence="2" id="KW-1185">Reference proteome</keyword>
<evidence type="ECO:0000313" key="2">
    <source>
        <dbReference type="Proteomes" id="UP000299102"/>
    </source>
</evidence>